<dbReference type="AlphaFoldDB" id="A0A433R089"/>
<feature type="region of interest" description="Disordered" evidence="4">
    <location>
        <begin position="40"/>
        <end position="68"/>
    </location>
</feature>
<keyword evidence="3" id="KW-0539">Nucleus</keyword>
<organism evidence="6 7">
    <name type="scientific">Jimgerdemannia flammicorona</name>
    <dbReference type="NCBI Taxonomy" id="994334"/>
    <lineage>
        <taxon>Eukaryota</taxon>
        <taxon>Fungi</taxon>
        <taxon>Fungi incertae sedis</taxon>
        <taxon>Mucoromycota</taxon>
        <taxon>Mucoromycotina</taxon>
        <taxon>Endogonomycetes</taxon>
        <taxon>Endogonales</taxon>
        <taxon>Endogonaceae</taxon>
        <taxon>Jimgerdemannia</taxon>
    </lineage>
</organism>
<evidence type="ECO:0000256" key="3">
    <source>
        <dbReference type="ARBA" id="ARBA00023242"/>
    </source>
</evidence>
<reference evidence="6 7" key="1">
    <citation type="journal article" date="2018" name="New Phytol.">
        <title>Phylogenomics of Endogonaceae and evolution of mycorrhizas within Mucoromycota.</title>
        <authorList>
            <person name="Chang Y."/>
            <person name="Desiro A."/>
            <person name="Na H."/>
            <person name="Sandor L."/>
            <person name="Lipzen A."/>
            <person name="Clum A."/>
            <person name="Barry K."/>
            <person name="Grigoriev I.V."/>
            <person name="Martin F.M."/>
            <person name="Stajich J.E."/>
            <person name="Smith M.E."/>
            <person name="Bonito G."/>
            <person name="Spatafora J.W."/>
        </authorList>
    </citation>
    <scope>NUCLEOTIDE SEQUENCE [LARGE SCALE GENOMIC DNA]</scope>
    <source>
        <strain evidence="6 7">AD002</strain>
    </source>
</reference>
<dbReference type="InterPro" id="IPR013882">
    <property type="entry name" value="Ctp1_C"/>
</dbReference>
<evidence type="ECO:0000313" key="7">
    <source>
        <dbReference type="Proteomes" id="UP000274822"/>
    </source>
</evidence>
<protein>
    <recommendedName>
        <fullName evidence="5">DNA endonuclease activator Ctp1 C-terminal domain-containing protein</fullName>
    </recommendedName>
</protein>
<gene>
    <name evidence="6" type="ORF">BC938DRAFT_483620</name>
</gene>
<dbReference type="GO" id="GO:0005634">
    <property type="term" value="C:nucleus"/>
    <property type="evidence" value="ECO:0007669"/>
    <property type="project" value="UniProtKB-SubCell"/>
</dbReference>
<proteinExistence type="predicted"/>
<keyword evidence="2" id="KW-0227">DNA damage</keyword>
<evidence type="ECO:0000313" key="6">
    <source>
        <dbReference type="EMBL" id="RUS35434.1"/>
    </source>
</evidence>
<evidence type="ECO:0000256" key="4">
    <source>
        <dbReference type="SAM" id="MobiDB-lite"/>
    </source>
</evidence>
<name>A0A433R089_9FUNG</name>
<evidence type="ECO:0000259" key="5">
    <source>
        <dbReference type="Pfam" id="PF08573"/>
    </source>
</evidence>
<comment type="caution">
    <text evidence="6">The sequence shown here is derived from an EMBL/GenBank/DDBJ whole genome shotgun (WGS) entry which is preliminary data.</text>
</comment>
<sequence length="68" mass="7590">MALTASLVKGGLLIDIHGPQFRSSSHTNADSCQHQLDLVSRHQKRHTPPPEPPGFWTMNFPTEEEIAQ</sequence>
<comment type="subcellular location">
    <subcellularLocation>
        <location evidence="1">Nucleus</location>
    </subcellularLocation>
</comment>
<dbReference type="EMBL" id="RBNJ01000089">
    <property type="protein sequence ID" value="RUS35434.1"/>
    <property type="molecule type" value="Genomic_DNA"/>
</dbReference>
<dbReference type="Pfam" id="PF08573">
    <property type="entry name" value="SAE2"/>
    <property type="match status" value="1"/>
</dbReference>
<dbReference type="GO" id="GO:0006281">
    <property type="term" value="P:DNA repair"/>
    <property type="evidence" value="ECO:0007669"/>
    <property type="project" value="InterPro"/>
</dbReference>
<evidence type="ECO:0000256" key="2">
    <source>
        <dbReference type="ARBA" id="ARBA00022763"/>
    </source>
</evidence>
<accession>A0A433R089</accession>
<evidence type="ECO:0000256" key="1">
    <source>
        <dbReference type="ARBA" id="ARBA00004123"/>
    </source>
</evidence>
<dbReference type="Proteomes" id="UP000274822">
    <property type="component" value="Unassembled WGS sequence"/>
</dbReference>
<feature type="domain" description="DNA endonuclease activator Ctp1 C-terminal" evidence="5">
    <location>
        <begin position="27"/>
        <end position="63"/>
    </location>
</feature>
<keyword evidence="7" id="KW-1185">Reference proteome</keyword>